<dbReference type="GO" id="GO:0004553">
    <property type="term" value="F:hydrolase activity, hydrolyzing O-glycosyl compounds"/>
    <property type="evidence" value="ECO:0007669"/>
    <property type="project" value="TreeGrafter"/>
</dbReference>
<dbReference type="PANTHER" id="PTHR12631:SF10">
    <property type="entry name" value="BETA-XYLOSIDASE-LIKE PROTEIN-RELATED"/>
    <property type="match status" value="1"/>
</dbReference>
<feature type="chain" id="PRO_5030557885" evidence="1">
    <location>
        <begin position="23"/>
        <end position="763"/>
    </location>
</feature>
<dbReference type="Gene3D" id="3.20.20.80">
    <property type="entry name" value="Glycosidases"/>
    <property type="match status" value="1"/>
</dbReference>
<gene>
    <name evidence="2" type="ORF">H5P30_01350</name>
</gene>
<feature type="signal peptide" evidence="1">
    <location>
        <begin position="1"/>
        <end position="22"/>
    </location>
</feature>
<protein>
    <submittedName>
        <fullName evidence="2">Uncharacterized protein</fullName>
    </submittedName>
</protein>
<evidence type="ECO:0000313" key="2">
    <source>
        <dbReference type="EMBL" id="MBC2600420.1"/>
    </source>
</evidence>
<reference evidence="2 3" key="1">
    <citation type="submission" date="2020-07" db="EMBL/GenBank/DDBJ databases">
        <authorList>
            <person name="Feng X."/>
        </authorList>
    </citation>
    <scope>NUCLEOTIDE SEQUENCE [LARGE SCALE GENOMIC DNA]</scope>
    <source>
        <strain evidence="2 3">JCM14086</strain>
    </source>
</reference>
<proteinExistence type="predicted"/>
<dbReference type="InterPro" id="IPR017853">
    <property type="entry name" value="GH"/>
</dbReference>
<evidence type="ECO:0000256" key="1">
    <source>
        <dbReference type="SAM" id="SignalP"/>
    </source>
</evidence>
<accession>A0A7X1AX37</accession>
<dbReference type="InterPro" id="IPR051923">
    <property type="entry name" value="Glycosyl_Hydrolase_39"/>
</dbReference>
<keyword evidence="1" id="KW-0732">Signal</keyword>
<sequence length="763" mass="84898">MKLIQKTLCLMGLLLISHTALQAELQLSISPDRSSDPNQPISRDLTIVNDSSQPAKLNIQFSIQPDPQFSVPSQVESSSSPITLPSTGPVLDQTNLTVEVGANETKTVNLQSEKTLDVGFYLLGASIHEKGQDQYYLVTVHQLVLHEALPEINADSRFGMNVSNLDYIDMNRRLGVGWIRFENLKWAFINLGKDQFAFDGSVGPWHVKMDETLSSYKEAGFQTVGYFFQTPWWASSAPSDVKRSRKLAYPPADYANYADAVFQTIARYGSVEHPESELKSKNKKSGLGTLNMLELWNEVNLNNPKWGFWVGTQPEYFEMFRPAAEAAKKADPDTMISHSSYAGLGLDLVDQLRTYTYEDGSHPLDYTDIINVHFYTGKQLPELAAQDPNAQRTGKSMKGTPRIESDLAALNIWRNQFKPGTEIWLTETGYDVGGPIGGTLRMQAAKLPRALMMSMANGVDKIFWYREKGSDPSMHGGAGLLANDELPQPSWLTFATLIRELHGADRNDCLQLPYPDENIRLYLWKTDQGPVLTAWAIQNGGTVDLPLGKVTQTDAFGYKSEVTLDSPWEVNDFPIYLSGIELSGRLLELKDQAVQLKTAEMRMIEASKDMNYALLDFGSQDSPGLLRGHGIIRPFETYTSEDTYEAGAQNGFSKPARQDGTVGHLARYPLFSDYTRFDANTEFTVDLDPGTYEVEGRAKQVSKGELLLQITDASGKTEGYQIGKPEGILPNIGGVFTVKQGPVRIHCNGYMDLSWLSLVEVQE</sequence>
<comment type="caution">
    <text evidence="2">The sequence shown here is derived from an EMBL/GenBank/DDBJ whole genome shotgun (WGS) entry which is preliminary data.</text>
</comment>
<dbReference type="EMBL" id="JACHVA010000018">
    <property type="protein sequence ID" value="MBC2600420.1"/>
    <property type="molecule type" value="Genomic_DNA"/>
</dbReference>
<dbReference type="Proteomes" id="UP000525652">
    <property type="component" value="Unassembled WGS sequence"/>
</dbReference>
<dbReference type="SUPFAM" id="SSF51445">
    <property type="entry name" value="(Trans)glycosidases"/>
    <property type="match status" value="1"/>
</dbReference>
<evidence type="ECO:0000313" key="3">
    <source>
        <dbReference type="Proteomes" id="UP000525652"/>
    </source>
</evidence>
<dbReference type="PANTHER" id="PTHR12631">
    <property type="entry name" value="ALPHA-L-IDURONIDASE"/>
    <property type="match status" value="1"/>
</dbReference>
<name>A0A7X1AX37_9BACT</name>
<organism evidence="2 3">
    <name type="scientific">Puniceicoccus vermicola</name>
    <dbReference type="NCBI Taxonomy" id="388746"/>
    <lineage>
        <taxon>Bacteria</taxon>
        <taxon>Pseudomonadati</taxon>
        <taxon>Verrucomicrobiota</taxon>
        <taxon>Opitutia</taxon>
        <taxon>Puniceicoccales</taxon>
        <taxon>Puniceicoccaceae</taxon>
        <taxon>Puniceicoccus</taxon>
    </lineage>
</organism>
<keyword evidence="3" id="KW-1185">Reference proteome</keyword>
<dbReference type="AlphaFoldDB" id="A0A7X1AX37"/>
<dbReference type="RefSeq" id="WP_185691170.1">
    <property type="nucleotide sequence ID" value="NZ_JACHVA010000018.1"/>
</dbReference>